<evidence type="ECO:0000313" key="3">
    <source>
        <dbReference type="Proteomes" id="UP000052052"/>
    </source>
</evidence>
<feature type="compositionally biased region" description="Basic and acidic residues" evidence="1">
    <location>
        <begin position="435"/>
        <end position="444"/>
    </location>
</feature>
<dbReference type="STRING" id="344882.ABB29_00260"/>
<dbReference type="PROSITE" id="PS51257">
    <property type="entry name" value="PROKAR_LIPOPROTEIN"/>
    <property type="match status" value="1"/>
</dbReference>
<feature type="compositionally biased region" description="Low complexity" evidence="1">
    <location>
        <begin position="458"/>
        <end position="468"/>
    </location>
</feature>
<feature type="compositionally biased region" description="Basic and acidic residues" evidence="1">
    <location>
        <begin position="340"/>
        <end position="367"/>
    </location>
</feature>
<feature type="region of interest" description="Disordered" evidence="1">
    <location>
        <begin position="23"/>
        <end position="50"/>
    </location>
</feature>
<organism evidence="2 3">
    <name type="scientific">Pseudoxanthomonas dokdonensis</name>
    <dbReference type="NCBI Taxonomy" id="344882"/>
    <lineage>
        <taxon>Bacteria</taxon>
        <taxon>Pseudomonadati</taxon>
        <taxon>Pseudomonadota</taxon>
        <taxon>Gammaproteobacteria</taxon>
        <taxon>Lysobacterales</taxon>
        <taxon>Lysobacteraceae</taxon>
        <taxon>Pseudoxanthomonas</taxon>
    </lineage>
</organism>
<feature type="compositionally biased region" description="Low complexity" evidence="1">
    <location>
        <begin position="25"/>
        <end position="50"/>
    </location>
</feature>
<feature type="compositionally biased region" description="Polar residues" evidence="1">
    <location>
        <begin position="165"/>
        <end position="184"/>
    </location>
</feature>
<dbReference type="InterPro" id="IPR021728">
    <property type="entry name" value="DUF3300"/>
</dbReference>
<feature type="compositionally biased region" description="Polar residues" evidence="1">
    <location>
        <begin position="469"/>
        <end position="484"/>
    </location>
</feature>
<dbReference type="PATRIC" id="fig|344882.3.peg.53"/>
<dbReference type="RefSeq" id="WP_057656607.1">
    <property type="nucleotide sequence ID" value="NZ_LDJL01000001.1"/>
</dbReference>
<dbReference type="Pfam" id="PF11737">
    <property type="entry name" value="DUF3300"/>
    <property type="match status" value="1"/>
</dbReference>
<dbReference type="Proteomes" id="UP000052052">
    <property type="component" value="Unassembled WGS sequence"/>
</dbReference>
<reference evidence="2 3" key="1">
    <citation type="submission" date="2015-05" db="EMBL/GenBank/DDBJ databases">
        <title>Genome sequencing and analysis of members of genus Stenotrophomonas.</title>
        <authorList>
            <person name="Patil P.P."/>
            <person name="Midha S."/>
            <person name="Patil P.B."/>
        </authorList>
    </citation>
    <scope>NUCLEOTIDE SEQUENCE [LARGE SCALE GENOMIC DNA]</scope>
    <source>
        <strain evidence="2 3">DSM 21858</strain>
    </source>
</reference>
<protein>
    <recommendedName>
        <fullName evidence="4">DUF3300 domain-containing protein</fullName>
    </recommendedName>
</protein>
<feature type="compositionally biased region" description="Low complexity" evidence="1">
    <location>
        <begin position="546"/>
        <end position="563"/>
    </location>
</feature>
<sequence>MRHPRRYALATALVLLVGCSRDESTTPAATPAPATPATTAADTAQPPANAPDRVFSQEELDQMVAPIALYPDPLLAQVLMASTYPGDVADAAKWSAAHPDATGDAAVKQVAEQPWDPSVQSLVAFPQALATLEQDPAWVTRLGDAFLAQPDEVMDAVQRLRRQAQSAGTLSSNEYQNVSEQTVATDPPPAATSGTQTTVVEQAPASEQVIVIQPSDPQTVYVPSYNPTTAYGSWPYPSYPPAYYPPPPRYYPVGDALLTGMAFGVGVAVVDSLWGEPHWGYHDYGYGGHNYVDIDVNRYNNINVNNRRDINQSNWSHNAVNRDGVPYRDRNSRQQYGRNLEGERGREAFRGDDPQRAEARAKARSSMDSRGLNAATSNRDALNSAREANRSGGVPAGDARDRARDAAAGRTAAGGGDAREHAREVAANRTAGSGDARDHARDVAANRTGGGNNDARQRAQSAAQKASSNPQARQKAQTAASKARTSPKASQAANRAKSNRSSQANSQARSQVRKQAAPQHTAPKNNAFQGASRPNATHAQASRGHASQAAARKPPASRPPARQVSRPAHPPQRSGGGGRRR</sequence>
<evidence type="ECO:0000256" key="1">
    <source>
        <dbReference type="SAM" id="MobiDB-lite"/>
    </source>
</evidence>
<feature type="region of interest" description="Disordered" evidence="1">
    <location>
        <begin position="165"/>
        <end position="197"/>
    </location>
</feature>
<feature type="compositionally biased region" description="Basic and acidic residues" evidence="1">
    <location>
        <begin position="417"/>
        <end position="426"/>
    </location>
</feature>
<name>A0A0R0D3N5_9GAMM</name>
<evidence type="ECO:0008006" key="4">
    <source>
        <dbReference type="Google" id="ProtNLM"/>
    </source>
</evidence>
<evidence type="ECO:0000313" key="2">
    <source>
        <dbReference type="EMBL" id="KRG71944.1"/>
    </source>
</evidence>
<dbReference type="AlphaFoldDB" id="A0A0R0D3N5"/>
<feature type="compositionally biased region" description="Basic and acidic residues" evidence="1">
    <location>
        <begin position="398"/>
        <end position="407"/>
    </location>
</feature>
<feature type="compositionally biased region" description="Polar residues" evidence="1">
    <location>
        <begin position="522"/>
        <end position="540"/>
    </location>
</feature>
<feature type="region of interest" description="Disordered" evidence="1">
    <location>
        <begin position="313"/>
        <end position="581"/>
    </location>
</feature>
<proteinExistence type="predicted"/>
<keyword evidence="3" id="KW-1185">Reference proteome</keyword>
<dbReference type="OrthoDB" id="197257at2"/>
<feature type="compositionally biased region" description="Low complexity" evidence="1">
    <location>
        <begin position="488"/>
        <end position="510"/>
    </location>
</feature>
<accession>A0A0R0D3N5</accession>
<dbReference type="EMBL" id="LDJL01000001">
    <property type="protein sequence ID" value="KRG71944.1"/>
    <property type="molecule type" value="Genomic_DNA"/>
</dbReference>
<comment type="caution">
    <text evidence="2">The sequence shown here is derived from an EMBL/GenBank/DDBJ whole genome shotgun (WGS) entry which is preliminary data.</text>
</comment>
<gene>
    <name evidence="2" type="ORF">ABB29_00260</name>
</gene>
<dbReference type="PANTHER" id="PTHR40269">
    <property type="entry name" value="OUTER MEMBRANE PROTEIN-RELATED"/>
    <property type="match status" value="1"/>
</dbReference>
<dbReference type="PANTHER" id="PTHR40269:SF1">
    <property type="entry name" value="OUTER MEMBRANE PROTEIN"/>
    <property type="match status" value="1"/>
</dbReference>